<comment type="caution">
    <text evidence="4">The sequence shown here is derived from an EMBL/GenBank/DDBJ whole genome shotgun (WGS) entry which is preliminary data.</text>
</comment>
<dbReference type="RefSeq" id="WP_270454400.1">
    <property type="nucleotide sequence ID" value="NZ_JADPIE010000005.1"/>
</dbReference>
<dbReference type="FunFam" id="3.90.226.10:FF:000009">
    <property type="entry name" value="Carnitinyl-CoA dehydratase"/>
    <property type="match status" value="1"/>
</dbReference>
<dbReference type="AlphaFoldDB" id="A0A931AZ25"/>
<evidence type="ECO:0000256" key="3">
    <source>
        <dbReference type="RuleBase" id="RU003707"/>
    </source>
</evidence>
<dbReference type="SUPFAM" id="SSF52096">
    <property type="entry name" value="ClpP/crotonase"/>
    <property type="match status" value="1"/>
</dbReference>
<keyword evidence="5" id="KW-1185">Reference proteome</keyword>
<dbReference type="GO" id="GO:0006635">
    <property type="term" value="P:fatty acid beta-oxidation"/>
    <property type="evidence" value="ECO:0007669"/>
    <property type="project" value="TreeGrafter"/>
</dbReference>
<dbReference type="InterPro" id="IPR001753">
    <property type="entry name" value="Enoyl-CoA_hydra/iso"/>
</dbReference>
<name>A0A931AZ25_9FIRM</name>
<dbReference type="PANTHER" id="PTHR11941">
    <property type="entry name" value="ENOYL-COA HYDRATASE-RELATED"/>
    <property type="match status" value="1"/>
</dbReference>
<organism evidence="4 5">
    <name type="scientific">Halonatronomonas betaini</name>
    <dbReference type="NCBI Taxonomy" id="2778430"/>
    <lineage>
        <taxon>Bacteria</taxon>
        <taxon>Bacillati</taxon>
        <taxon>Bacillota</taxon>
        <taxon>Clostridia</taxon>
        <taxon>Halanaerobiales</taxon>
        <taxon>Halarsenatibacteraceae</taxon>
        <taxon>Halonatronomonas</taxon>
    </lineage>
</organism>
<evidence type="ECO:0000313" key="4">
    <source>
        <dbReference type="EMBL" id="MBF8437423.1"/>
    </source>
</evidence>
<comment type="similarity">
    <text evidence="1 3">Belongs to the enoyl-CoA hydratase/isomerase family.</text>
</comment>
<evidence type="ECO:0000313" key="5">
    <source>
        <dbReference type="Proteomes" id="UP000621436"/>
    </source>
</evidence>
<dbReference type="GO" id="GO:0016829">
    <property type="term" value="F:lyase activity"/>
    <property type="evidence" value="ECO:0007669"/>
    <property type="project" value="UniProtKB-KW"/>
</dbReference>
<dbReference type="InterPro" id="IPR018376">
    <property type="entry name" value="Enoyl-CoA_hyd/isom_CS"/>
</dbReference>
<evidence type="ECO:0000256" key="1">
    <source>
        <dbReference type="ARBA" id="ARBA00005254"/>
    </source>
</evidence>
<dbReference type="Pfam" id="PF00378">
    <property type="entry name" value="ECH_1"/>
    <property type="match status" value="1"/>
</dbReference>
<dbReference type="EMBL" id="JADPIE010000005">
    <property type="protein sequence ID" value="MBF8437423.1"/>
    <property type="molecule type" value="Genomic_DNA"/>
</dbReference>
<dbReference type="InterPro" id="IPR029045">
    <property type="entry name" value="ClpP/crotonase-like_dom_sf"/>
</dbReference>
<proteinExistence type="inferred from homology"/>
<protein>
    <submittedName>
        <fullName evidence="4">Enoyl-CoA hydratase/isomerase family protein</fullName>
    </submittedName>
</protein>
<dbReference type="Gene3D" id="3.90.226.10">
    <property type="entry name" value="2-enoyl-CoA Hydratase, Chain A, domain 1"/>
    <property type="match status" value="1"/>
</dbReference>
<sequence>MSYKYVSLDHEGPIAEIFLNRPEVLNAYHLDMLNELKAALKEVFSEDQSKVLMISGRGSKAFSVGADINWLEDLSQKEAKEASWLGKEICNIIEEGDKVVIAAVNGYALGGGMEIALSCDLRLASSRARFGQPEVRLGLVPGFDATQRLPRMIGMGRAKEMLFTGNIIDANTAYEIGLVNRLVTPRDLLRASRKLANNIADQSIQAVGLVKQAINNGVWEGRSAGSSYETEAFGACFDLEEHSKRIEKLRDVIDHD</sequence>
<dbReference type="CDD" id="cd06558">
    <property type="entry name" value="crotonase-like"/>
    <property type="match status" value="1"/>
</dbReference>
<dbReference type="Proteomes" id="UP000621436">
    <property type="component" value="Unassembled WGS sequence"/>
</dbReference>
<dbReference type="PANTHER" id="PTHR11941:SF54">
    <property type="entry name" value="ENOYL-COA HYDRATASE, MITOCHONDRIAL"/>
    <property type="match status" value="1"/>
</dbReference>
<keyword evidence="2" id="KW-0456">Lyase</keyword>
<evidence type="ECO:0000256" key="2">
    <source>
        <dbReference type="ARBA" id="ARBA00023239"/>
    </source>
</evidence>
<gene>
    <name evidence="4" type="ORF">I0Q91_10050</name>
</gene>
<dbReference type="PROSITE" id="PS00166">
    <property type="entry name" value="ENOYL_COA_HYDRATASE"/>
    <property type="match status" value="1"/>
</dbReference>
<reference evidence="4" key="1">
    <citation type="submission" date="2020-11" db="EMBL/GenBank/DDBJ databases">
        <title>Halonatronomonas betainensis gen. nov., sp. nov. a novel haloalkaliphilic representative of the family Halanaerobiacae capable of betaine degradation.</title>
        <authorList>
            <person name="Boltyanskaya Y."/>
            <person name="Kevbrin V."/>
            <person name="Detkova E."/>
            <person name="Grouzdev D.S."/>
            <person name="Koziaeva V."/>
            <person name="Zhilina T."/>
        </authorList>
    </citation>
    <scope>NUCLEOTIDE SEQUENCE</scope>
    <source>
        <strain evidence="4">Z-7014</strain>
    </source>
</reference>
<accession>A0A931AZ25</accession>